<evidence type="ECO:0000313" key="4">
    <source>
        <dbReference type="Proteomes" id="UP001501600"/>
    </source>
</evidence>
<feature type="signal peptide" evidence="1">
    <location>
        <begin position="1"/>
        <end position="22"/>
    </location>
</feature>
<evidence type="ECO:0000313" key="3">
    <source>
        <dbReference type="EMBL" id="GAA5193693.1"/>
    </source>
</evidence>
<keyword evidence="4" id="KW-1185">Reference proteome</keyword>
<comment type="caution">
    <text evidence="3">The sequence shown here is derived from an EMBL/GenBank/DDBJ whole genome shotgun (WGS) entry which is preliminary data.</text>
</comment>
<dbReference type="InterPro" id="IPR025411">
    <property type="entry name" value="DUF4136"/>
</dbReference>
<proteinExistence type="predicted"/>
<dbReference type="Gene3D" id="3.30.160.670">
    <property type="match status" value="1"/>
</dbReference>
<dbReference type="Proteomes" id="UP001501600">
    <property type="component" value="Unassembled WGS sequence"/>
</dbReference>
<gene>
    <name evidence="3" type="ORF">GCM10025772_25140</name>
</gene>
<accession>A0ABP9SB43</accession>
<keyword evidence="1" id="KW-0732">Signal</keyword>
<feature type="chain" id="PRO_5045473565" description="DUF4136 domain-containing protein" evidence="1">
    <location>
        <begin position="23"/>
        <end position="181"/>
    </location>
</feature>
<sequence>MQRMKWLPTLVMLWLLAGCSQSTPGSIDYSSNIDFSQIQSYRLAEPEEGQDPLMAKRIADAIRTHLDQRGWQYQEGAAAAVSLYYRSRFEERAKRGGLSIGIGGGRMGSNSSIGGGVTVPVGEDTEQVLILQLDMVKEGQLVWRGTDTLSDTGRYSPSRWDSEIPAVVNGLLAQFPPVKAP</sequence>
<reference evidence="4" key="1">
    <citation type="journal article" date="2019" name="Int. J. Syst. Evol. Microbiol.">
        <title>The Global Catalogue of Microorganisms (GCM) 10K type strain sequencing project: providing services to taxonomists for standard genome sequencing and annotation.</title>
        <authorList>
            <consortium name="The Broad Institute Genomics Platform"/>
            <consortium name="The Broad Institute Genome Sequencing Center for Infectious Disease"/>
            <person name="Wu L."/>
            <person name="Ma J."/>
        </authorList>
    </citation>
    <scope>NUCLEOTIDE SEQUENCE [LARGE SCALE GENOMIC DNA]</scope>
    <source>
        <strain evidence="4">JCM 18720</strain>
    </source>
</reference>
<organism evidence="3 4">
    <name type="scientific">Ferrimonas gelatinilytica</name>
    <dbReference type="NCBI Taxonomy" id="1255257"/>
    <lineage>
        <taxon>Bacteria</taxon>
        <taxon>Pseudomonadati</taxon>
        <taxon>Pseudomonadota</taxon>
        <taxon>Gammaproteobacteria</taxon>
        <taxon>Alteromonadales</taxon>
        <taxon>Ferrimonadaceae</taxon>
        <taxon>Ferrimonas</taxon>
    </lineage>
</organism>
<dbReference type="PROSITE" id="PS51257">
    <property type="entry name" value="PROKAR_LIPOPROTEIN"/>
    <property type="match status" value="1"/>
</dbReference>
<name>A0ABP9SB43_9GAMM</name>
<feature type="domain" description="DUF4136" evidence="2">
    <location>
        <begin position="27"/>
        <end position="177"/>
    </location>
</feature>
<dbReference type="RefSeq" id="WP_345317479.1">
    <property type="nucleotide sequence ID" value="NZ_BAABLF010000026.1"/>
</dbReference>
<dbReference type="EMBL" id="BAABLF010000026">
    <property type="protein sequence ID" value="GAA5193693.1"/>
    <property type="molecule type" value="Genomic_DNA"/>
</dbReference>
<dbReference type="Pfam" id="PF13590">
    <property type="entry name" value="DUF4136"/>
    <property type="match status" value="1"/>
</dbReference>
<evidence type="ECO:0000256" key="1">
    <source>
        <dbReference type="SAM" id="SignalP"/>
    </source>
</evidence>
<evidence type="ECO:0000259" key="2">
    <source>
        <dbReference type="Pfam" id="PF13590"/>
    </source>
</evidence>
<protein>
    <recommendedName>
        <fullName evidence="2">DUF4136 domain-containing protein</fullName>
    </recommendedName>
</protein>